<evidence type="ECO:0000313" key="1">
    <source>
        <dbReference type="EMBL" id="SVE31235.1"/>
    </source>
</evidence>
<organism evidence="1">
    <name type="scientific">marine metagenome</name>
    <dbReference type="NCBI Taxonomy" id="408172"/>
    <lineage>
        <taxon>unclassified sequences</taxon>
        <taxon>metagenomes</taxon>
        <taxon>ecological metagenomes</taxon>
    </lineage>
</organism>
<accession>A0A383CHM4</accession>
<reference evidence="1" key="1">
    <citation type="submission" date="2018-05" db="EMBL/GenBank/DDBJ databases">
        <authorList>
            <person name="Lanie J.A."/>
            <person name="Ng W.-L."/>
            <person name="Kazmierczak K.M."/>
            <person name="Andrzejewski T.M."/>
            <person name="Davidsen T.M."/>
            <person name="Wayne K.J."/>
            <person name="Tettelin H."/>
            <person name="Glass J.I."/>
            <person name="Rusch D."/>
            <person name="Podicherti R."/>
            <person name="Tsui H.-C.T."/>
            <person name="Winkler M.E."/>
        </authorList>
    </citation>
    <scope>NUCLEOTIDE SEQUENCE</scope>
</reference>
<dbReference type="EMBL" id="UINC01208612">
    <property type="protein sequence ID" value="SVE31235.1"/>
    <property type="molecule type" value="Genomic_DNA"/>
</dbReference>
<dbReference type="AlphaFoldDB" id="A0A383CHM4"/>
<sequence>MSDVERAIINVAKKNKKITKDEHRDLDLTRSWLKIAKQLLKGKKITNVGWSYWNGEEHREEWGADTGFWIEFDNDMHLFLSSDDEGNSPGAAFLQWDNSETVQDWDSKKRDYTLPV</sequence>
<feature type="non-terminal residue" evidence="1">
    <location>
        <position position="116"/>
    </location>
</feature>
<gene>
    <name evidence="1" type="ORF">METZ01_LOCUS484089</name>
</gene>
<name>A0A383CHM4_9ZZZZ</name>
<proteinExistence type="predicted"/>
<protein>
    <submittedName>
        <fullName evidence="1">Uncharacterized protein</fullName>
    </submittedName>
</protein>